<dbReference type="EMBL" id="KV407455">
    <property type="protein sequence ID" value="KZF25334.1"/>
    <property type="molecule type" value="Genomic_DNA"/>
</dbReference>
<dbReference type="InterPro" id="IPR006680">
    <property type="entry name" value="Amidohydro-rel"/>
</dbReference>
<evidence type="ECO:0000256" key="1">
    <source>
        <dbReference type="ARBA" id="ARBA00005871"/>
    </source>
</evidence>
<dbReference type="PANTHER" id="PTHR21240:SF29">
    <property type="entry name" value="AMIDOHYDROLASE-RELATED DOMAIN-CONTAINING PROTEIN"/>
    <property type="match status" value="1"/>
</dbReference>
<dbReference type="EC" id="4.1.1.52" evidence="7"/>
<evidence type="ECO:0000259" key="9">
    <source>
        <dbReference type="Pfam" id="PF04909"/>
    </source>
</evidence>
<protein>
    <recommendedName>
        <fullName evidence="7">6-methylsalicylate decarboxylase</fullName>
        <ecNumber evidence="7">4.1.1.52</ecNumber>
    </recommendedName>
</protein>
<keyword evidence="5 8" id="KW-0456">Lyase</keyword>
<dbReference type="Proteomes" id="UP000076632">
    <property type="component" value="Unassembled WGS sequence"/>
</dbReference>
<gene>
    <name evidence="10" type="ORF">L228DRAFT_67033</name>
</gene>
<feature type="domain" description="Amidohydrolase-related" evidence="9">
    <location>
        <begin position="7"/>
        <end position="359"/>
    </location>
</feature>
<comment type="catalytic activity">
    <reaction evidence="6">
        <text>6-methylsalicylate + H(+) = 3-methylphenol + CO2</text>
        <dbReference type="Rhea" id="RHEA:23112"/>
        <dbReference type="ChEBI" id="CHEBI:15378"/>
        <dbReference type="ChEBI" id="CHEBI:16526"/>
        <dbReference type="ChEBI" id="CHEBI:17231"/>
        <dbReference type="ChEBI" id="CHEBI:36658"/>
        <dbReference type="EC" id="4.1.1.52"/>
    </reaction>
    <physiologicalReaction direction="left-to-right" evidence="6">
        <dbReference type="Rhea" id="RHEA:23113"/>
    </physiologicalReaction>
</comment>
<comment type="similarity">
    <text evidence="1">Belongs to the metallo-dependent hydrolases superfamily. ACMSD family.</text>
</comment>
<dbReference type="InParanoid" id="A0A165IST2"/>
<dbReference type="AlphaFoldDB" id="A0A165IST2"/>
<dbReference type="GO" id="GO:0016787">
    <property type="term" value="F:hydrolase activity"/>
    <property type="evidence" value="ECO:0007669"/>
    <property type="project" value="UniProtKB-KW"/>
</dbReference>
<dbReference type="GO" id="GO:0005829">
    <property type="term" value="C:cytosol"/>
    <property type="evidence" value="ECO:0007669"/>
    <property type="project" value="TreeGrafter"/>
</dbReference>
<dbReference type="OrthoDB" id="2832284at2759"/>
<reference evidence="10 11" key="1">
    <citation type="journal article" date="2016" name="Fungal Biol.">
        <title>The genome of Xylona heveae provides a window into fungal endophytism.</title>
        <authorList>
            <person name="Gazis R."/>
            <person name="Kuo A."/>
            <person name="Riley R."/>
            <person name="LaButti K."/>
            <person name="Lipzen A."/>
            <person name="Lin J."/>
            <person name="Amirebrahimi M."/>
            <person name="Hesse C.N."/>
            <person name="Spatafora J.W."/>
            <person name="Henrissat B."/>
            <person name="Hainaut M."/>
            <person name="Grigoriev I.V."/>
            <person name="Hibbett D.S."/>
        </authorList>
    </citation>
    <scope>NUCLEOTIDE SEQUENCE [LARGE SCALE GENOMIC DNA]</scope>
    <source>
        <strain evidence="10 11">TC161</strain>
    </source>
</reference>
<evidence type="ECO:0000256" key="4">
    <source>
        <dbReference type="ARBA" id="ARBA00022833"/>
    </source>
</evidence>
<evidence type="ECO:0000256" key="5">
    <source>
        <dbReference type="ARBA" id="ARBA00023239"/>
    </source>
</evidence>
<keyword evidence="2" id="KW-0479">Metal-binding</keyword>
<dbReference type="GeneID" id="28901954"/>
<evidence type="ECO:0000256" key="7">
    <source>
        <dbReference type="ARBA" id="ARBA00038889"/>
    </source>
</evidence>
<dbReference type="GO" id="GO:0046872">
    <property type="term" value="F:metal ion binding"/>
    <property type="evidence" value="ECO:0007669"/>
    <property type="project" value="UniProtKB-KW"/>
</dbReference>
<evidence type="ECO:0000256" key="6">
    <source>
        <dbReference type="ARBA" id="ARBA00036832"/>
    </source>
</evidence>
<dbReference type="InterPro" id="IPR032465">
    <property type="entry name" value="ACMSD"/>
</dbReference>
<dbReference type="Pfam" id="PF04909">
    <property type="entry name" value="Amidohydro_2"/>
    <property type="match status" value="1"/>
</dbReference>
<keyword evidence="3 8" id="KW-0210">Decarboxylase</keyword>
<dbReference type="STRING" id="1328760.A0A165IST2"/>
<dbReference type="SUPFAM" id="SSF51556">
    <property type="entry name" value="Metallo-dependent hydrolases"/>
    <property type="match status" value="1"/>
</dbReference>
<evidence type="ECO:0000256" key="8">
    <source>
        <dbReference type="RuleBase" id="RU366045"/>
    </source>
</evidence>
<evidence type="ECO:0000256" key="2">
    <source>
        <dbReference type="ARBA" id="ARBA00022723"/>
    </source>
</evidence>
<dbReference type="Gene3D" id="3.20.20.140">
    <property type="entry name" value="Metal-dependent hydrolases"/>
    <property type="match status" value="1"/>
</dbReference>
<dbReference type="GO" id="GO:0019748">
    <property type="term" value="P:secondary metabolic process"/>
    <property type="evidence" value="ECO:0007669"/>
    <property type="project" value="TreeGrafter"/>
</dbReference>
<evidence type="ECO:0000313" key="10">
    <source>
        <dbReference type="EMBL" id="KZF25334.1"/>
    </source>
</evidence>
<keyword evidence="4" id="KW-0862">Zinc</keyword>
<keyword evidence="11" id="KW-1185">Reference proteome</keyword>
<dbReference type="OMA" id="MDMITSG"/>
<dbReference type="InterPro" id="IPR032466">
    <property type="entry name" value="Metal_Hydrolase"/>
</dbReference>
<name>A0A165IST2_XYLHT</name>
<evidence type="ECO:0000256" key="3">
    <source>
        <dbReference type="ARBA" id="ARBA00022793"/>
    </source>
</evidence>
<dbReference type="PANTHER" id="PTHR21240">
    <property type="entry name" value="2-AMINO-3-CARBOXYLMUCONATE-6-SEMIALDEHYDE DECARBOXYLASE"/>
    <property type="match status" value="1"/>
</dbReference>
<keyword evidence="10" id="KW-0378">Hydrolase</keyword>
<sequence>MVSPGKVDVHHHFIPPAYEEALFVSGGDPSGWKIPKWSLRNSQVLNSRLDTTTTILSITAPGAEILPDRDASRRLARELNEYAASIRDAKPREFGFFATLPSLRDQEGAMAEIHYALTILKADGICLYTSYGPRAHEEDIFRPPILTKPDPEESKHYYLGHASFRPIWELLSSFQAVVFIHPTHPRDTTLVNPLLPQPMMDYPHESARSAADMILTGTKRGPASGCKIILSHAGGTLPTLIERVGIMLPIVFPDARIPVASAAGAVNAEHAEYSQKVSREQVEEDAKSFYFDLALSGTSNILDSFLKWAPHDRILFGSDYPYAPAESIGRMTQSYEKYGMSDELRRKIDRANAERVFRRFE</sequence>
<proteinExistence type="inferred from homology"/>
<accession>A0A165IST2</accession>
<organism evidence="10 11">
    <name type="scientific">Xylona heveae (strain CBS 132557 / TC161)</name>
    <dbReference type="NCBI Taxonomy" id="1328760"/>
    <lineage>
        <taxon>Eukaryota</taxon>
        <taxon>Fungi</taxon>
        <taxon>Dikarya</taxon>
        <taxon>Ascomycota</taxon>
        <taxon>Pezizomycotina</taxon>
        <taxon>Xylonomycetes</taxon>
        <taxon>Xylonales</taxon>
        <taxon>Xylonaceae</taxon>
        <taxon>Xylona</taxon>
    </lineage>
</organism>
<evidence type="ECO:0000313" key="11">
    <source>
        <dbReference type="Proteomes" id="UP000076632"/>
    </source>
</evidence>
<dbReference type="GO" id="GO:0047596">
    <property type="term" value="F:6-methylsalicylate decarboxylase activity"/>
    <property type="evidence" value="ECO:0007669"/>
    <property type="project" value="UniProtKB-EC"/>
</dbReference>
<dbReference type="RefSeq" id="XP_018190889.1">
    <property type="nucleotide sequence ID" value="XM_018336817.1"/>
</dbReference>